<dbReference type="Proteomes" id="UP001567731">
    <property type="component" value="Unassembled WGS sequence"/>
</dbReference>
<gene>
    <name evidence="1" type="ORF">QVM81_15070</name>
</gene>
<evidence type="ECO:0000313" key="1">
    <source>
        <dbReference type="EMBL" id="MEZ4052900.1"/>
    </source>
</evidence>
<accession>A0ABV4JH61</accession>
<name>A0ABV4JH61_9ENTR</name>
<dbReference type="RefSeq" id="WP_371196733.1">
    <property type="nucleotide sequence ID" value="NZ_JAUEHC010000023.1"/>
</dbReference>
<organism evidence="1 2">
    <name type="scientific">Enterobacter rongchengensis</name>
    <dbReference type="NCBI Taxonomy" id="3030999"/>
    <lineage>
        <taxon>Bacteria</taxon>
        <taxon>Pseudomonadati</taxon>
        <taxon>Pseudomonadota</taxon>
        <taxon>Gammaproteobacteria</taxon>
        <taxon>Enterobacterales</taxon>
        <taxon>Enterobacteriaceae</taxon>
        <taxon>Enterobacter</taxon>
    </lineage>
</organism>
<reference evidence="1 2" key="1">
    <citation type="submission" date="2023-06" db="EMBL/GenBank/DDBJ databases">
        <title>Genome characterization of Enterobacterales and Pseudomonas spp isolates with different phenotypes to cefepime-taniborbactam.</title>
        <authorList>
            <person name="Hernandez-Garcia M."/>
            <person name="Garcia-Castillo M."/>
            <person name="Ruiz-Garbajosa P."/>
            <person name="Canton R."/>
        </authorList>
    </citation>
    <scope>NUCLEOTIDE SEQUENCE [LARGE SCALE GENOMIC DNA]</scope>
    <source>
        <strain evidence="1 2">A003</strain>
    </source>
</reference>
<keyword evidence="2" id="KW-1185">Reference proteome</keyword>
<comment type="caution">
    <text evidence="1">The sequence shown here is derived from an EMBL/GenBank/DDBJ whole genome shotgun (WGS) entry which is preliminary data.</text>
</comment>
<sequence length="193" mass="22535">MPHLFPEIFVNKAGYAFAVVERHVKSDKHGNALHRIRFLNTQYETLVTQFHINAGSIKDYMEPDVYGVGYWGADPKTLTYSKREYALWNRLLARVYGGYKQNASYKDVIVCARWFCFKHFLEDIRTLNGYDKGCEQGSDYQLDKDELSKRLGFKVYSPQTCQFISAEKNLEMCAWDKITKKLLRKAVDIRSFS</sequence>
<protein>
    <submittedName>
        <fullName evidence="1">Uncharacterized protein</fullName>
    </submittedName>
</protein>
<evidence type="ECO:0000313" key="2">
    <source>
        <dbReference type="Proteomes" id="UP001567731"/>
    </source>
</evidence>
<proteinExistence type="predicted"/>
<dbReference type="EMBL" id="JAUEHC010000023">
    <property type="protein sequence ID" value="MEZ4052900.1"/>
    <property type="molecule type" value="Genomic_DNA"/>
</dbReference>